<dbReference type="PANTHER" id="PTHR36183:SF2">
    <property type="entry name" value="BETA-GLUCURONIDASE C-TERMINAL DOMAIN-CONTAINING PROTEIN"/>
    <property type="match status" value="1"/>
</dbReference>
<evidence type="ECO:0000313" key="3">
    <source>
        <dbReference type="Proteomes" id="UP000807306"/>
    </source>
</evidence>
<dbReference type="AlphaFoldDB" id="A0A9P6JR33"/>
<dbReference type="EMBL" id="MU157848">
    <property type="protein sequence ID" value="KAF9529145.1"/>
    <property type="molecule type" value="Genomic_DNA"/>
</dbReference>
<dbReference type="Gene3D" id="3.20.20.80">
    <property type="entry name" value="Glycosidases"/>
    <property type="match status" value="1"/>
</dbReference>
<name>A0A9P6JR33_9AGAR</name>
<sequence>MLGAIYQRGTRRSARRHQLGLDLHCSFICLTLFIFQTFPCSKAITVYYQNGENPFLPSPTSKGIAYTGLAAYDPTTLIPPSPPGPSAVPTSFALQVANSVPVAASMPQSGSFFGFSIEMSVVNQVLGKNASVIQVPFLNLMANLKQRIGEVRIRVGGNTQDTATLVSTIADGQMLEKDTENSSNPTQTPPLIYTSELLYMLSNISSLVGIRWFLGIPFNDSSNWRLEIAEQGQAILGDYLIGLQGGNEPDLYAAHQHRPANYSYYDYFGEFASLVAAMDANQNIIRQDLLIGPSIQNIWTPEQVWDTGFVDAFSPNLAYLSVERYPTDNCAAKYPGFNFTLNDPQATFPTFLTHQSSTNLVSSYLNSTAYALSKGKQLVMFETNTASCGGFPGISDVFGAALWGVDYALQMAAVNFGGALFHVGGQNVSYNPFTPPPTNQSTYHQWTVGPIYYSALVVAEALGPTNASQVLDLRANNENQFTPAYGIWENGYLARVVLINFVSDGTGASDLNVDLSIPNVAMPTQVQVKYLEAHSVSQKGDIAWANQTFGAFFDSDGRPKGTEAIQTITCSDYSCPIRIPAPGAALVFLSSSMSSSSDSQPDPVSVTAPMTFSTTVVTKLHNTATVDPGVVATSNGHSGQQFSQEPLLSSSWGSAKSAGYKNIVPEAAFTSVVFWVSFLWSARFAMEIITL</sequence>
<dbReference type="Pfam" id="PF16862">
    <property type="entry name" value="Glyco_hydro_79C"/>
    <property type="match status" value="1"/>
</dbReference>
<gene>
    <name evidence="2" type="ORF">CPB83DRAFT_853311</name>
</gene>
<organism evidence="2 3">
    <name type="scientific">Crepidotus variabilis</name>
    <dbReference type="NCBI Taxonomy" id="179855"/>
    <lineage>
        <taxon>Eukaryota</taxon>
        <taxon>Fungi</taxon>
        <taxon>Dikarya</taxon>
        <taxon>Basidiomycota</taxon>
        <taxon>Agaricomycotina</taxon>
        <taxon>Agaricomycetes</taxon>
        <taxon>Agaricomycetidae</taxon>
        <taxon>Agaricales</taxon>
        <taxon>Agaricineae</taxon>
        <taxon>Crepidotaceae</taxon>
        <taxon>Crepidotus</taxon>
    </lineage>
</organism>
<dbReference type="Proteomes" id="UP000807306">
    <property type="component" value="Unassembled WGS sequence"/>
</dbReference>
<dbReference type="InterPro" id="IPR052974">
    <property type="entry name" value="GH79_Enzymes"/>
</dbReference>
<comment type="caution">
    <text evidence="2">The sequence shown here is derived from an EMBL/GenBank/DDBJ whole genome shotgun (WGS) entry which is preliminary data.</text>
</comment>
<dbReference type="InterPro" id="IPR031728">
    <property type="entry name" value="GlcAase_C"/>
</dbReference>
<evidence type="ECO:0000313" key="2">
    <source>
        <dbReference type="EMBL" id="KAF9529145.1"/>
    </source>
</evidence>
<proteinExistence type="predicted"/>
<keyword evidence="3" id="KW-1185">Reference proteome</keyword>
<evidence type="ECO:0000259" key="1">
    <source>
        <dbReference type="Pfam" id="PF16862"/>
    </source>
</evidence>
<dbReference type="InterPro" id="IPR017853">
    <property type="entry name" value="GH"/>
</dbReference>
<dbReference type="PANTHER" id="PTHR36183">
    <property type="entry name" value="BETA-GLUCURONIDASE"/>
    <property type="match status" value="1"/>
</dbReference>
<dbReference type="SUPFAM" id="SSF51445">
    <property type="entry name" value="(Trans)glycosidases"/>
    <property type="match status" value="1"/>
</dbReference>
<protein>
    <recommendedName>
        <fullName evidence="1">Beta-glucuronidase C-terminal domain-containing protein</fullName>
    </recommendedName>
</protein>
<accession>A0A9P6JR33</accession>
<dbReference type="OrthoDB" id="2796951at2759"/>
<reference evidence="2" key="1">
    <citation type="submission" date="2020-11" db="EMBL/GenBank/DDBJ databases">
        <authorList>
            <consortium name="DOE Joint Genome Institute"/>
            <person name="Ahrendt S."/>
            <person name="Riley R."/>
            <person name="Andreopoulos W."/>
            <person name="Labutti K."/>
            <person name="Pangilinan J."/>
            <person name="Ruiz-Duenas F.J."/>
            <person name="Barrasa J.M."/>
            <person name="Sanchez-Garcia M."/>
            <person name="Camarero S."/>
            <person name="Miyauchi S."/>
            <person name="Serrano A."/>
            <person name="Linde D."/>
            <person name="Babiker R."/>
            <person name="Drula E."/>
            <person name="Ayuso-Fernandez I."/>
            <person name="Pacheco R."/>
            <person name="Padilla G."/>
            <person name="Ferreira P."/>
            <person name="Barriuso J."/>
            <person name="Kellner H."/>
            <person name="Castanera R."/>
            <person name="Alfaro M."/>
            <person name="Ramirez L."/>
            <person name="Pisabarro A.G."/>
            <person name="Kuo A."/>
            <person name="Tritt A."/>
            <person name="Lipzen A."/>
            <person name="He G."/>
            <person name="Yan M."/>
            <person name="Ng V."/>
            <person name="Cullen D."/>
            <person name="Martin F."/>
            <person name="Rosso M.-N."/>
            <person name="Henrissat B."/>
            <person name="Hibbett D."/>
            <person name="Martinez A.T."/>
            <person name="Grigoriev I.V."/>
        </authorList>
    </citation>
    <scope>NUCLEOTIDE SEQUENCE</scope>
    <source>
        <strain evidence="2">CBS 506.95</strain>
    </source>
</reference>
<feature type="domain" description="Beta-glucuronidase C-terminal" evidence="1">
    <location>
        <begin position="484"/>
        <end position="586"/>
    </location>
</feature>